<dbReference type="PANTHER" id="PTHR43308">
    <property type="entry name" value="OUTER MEMBRANE PROTEIN ALPHA-RELATED"/>
    <property type="match status" value="1"/>
</dbReference>
<gene>
    <name evidence="4" type="ORF">SAMN05660462_00667</name>
</gene>
<name>A0A1H3LYQ0_9FIRM</name>
<reference evidence="4 5" key="1">
    <citation type="submission" date="2016-10" db="EMBL/GenBank/DDBJ databases">
        <authorList>
            <person name="de Groot N.N."/>
        </authorList>
    </citation>
    <scope>NUCLEOTIDE SEQUENCE [LARGE SCALE GENOMIC DNA]</scope>
    <source>
        <strain evidence="4 5">DSM 21650</strain>
    </source>
</reference>
<evidence type="ECO:0000256" key="2">
    <source>
        <dbReference type="SAM" id="SignalP"/>
    </source>
</evidence>
<dbReference type="PANTHER" id="PTHR43308:SF5">
    <property type="entry name" value="S-LAYER PROTEIN _ PEPTIDOGLYCAN ENDO-BETA-N-ACETYLGLUCOSAMINIDASE"/>
    <property type="match status" value="1"/>
</dbReference>
<dbReference type="STRING" id="415015.SAMN05660462_00667"/>
<protein>
    <submittedName>
        <fullName evidence="4">S-layer homology domain-containing protein</fullName>
    </submittedName>
</protein>
<keyword evidence="2" id="KW-0732">Signal</keyword>
<dbReference type="AlphaFoldDB" id="A0A1H3LYQ0"/>
<organism evidence="4 5">
    <name type="scientific">Proteiniborus ethanoligenes</name>
    <dbReference type="NCBI Taxonomy" id="415015"/>
    <lineage>
        <taxon>Bacteria</taxon>
        <taxon>Bacillati</taxon>
        <taxon>Bacillota</taxon>
        <taxon>Clostridia</taxon>
        <taxon>Eubacteriales</taxon>
        <taxon>Proteiniborus</taxon>
    </lineage>
</organism>
<dbReference type="InterPro" id="IPR051465">
    <property type="entry name" value="Cell_Envelope_Struct_Comp"/>
</dbReference>
<feature type="domain" description="SLH" evidence="3">
    <location>
        <begin position="20"/>
        <end position="83"/>
    </location>
</feature>
<dbReference type="Proteomes" id="UP000198625">
    <property type="component" value="Unassembled WGS sequence"/>
</dbReference>
<proteinExistence type="predicted"/>
<dbReference type="EMBL" id="FNQE01000005">
    <property type="protein sequence ID" value="SDY69667.1"/>
    <property type="molecule type" value="Genomic_DNA"/>
</dbReference>
<evidence type="ECO:0000313" key="4">
    <source>
        <dbReference type="EMBL" id="SDY69667.1"/>
    </source>
</evidence>
<keyword evidence="1" id="KW-0677">Repeat</keyword>
<dbReference type="PROSITE" id="PS51272">
    <property type="entry name" value="SLH"/>
    <property type="match status" value="2"/>
</dbReference>
<evidence type="ECO:0000313" key="5">
    <source>
        <dbReference type="Proteomes" id="UP000198625"/>
    </source>
</evidence>
<accession>A0A1H3LYQ0</accession>
<evidence type="ECO:0000256" key="1">
    <source>
        <dbReference type="ARBA" id="ARBA00022737"/>
    </source>
</evidence>
<feature type="chain" id="PRO_5011530154" evidence="2">
    <location>
        <begin position="24"/>
        <end position="793"/>
    </location>
</feature>
<dbReference type="Pfam" id="PF00395">
    <property type="entry name" value="SLH"/>
    <property type="match status" value="2"/>
</dbReference>
<evidence type="ECO:0000259" key="3">
    <source>
        <dbReference type="PROSITE" id="PS51272"/>
    </source>
</evidence>
<keyword evidence="5" id="KW-1185">Reference proteome</keyword>
<feature type="domain" description="SLH" evidence="3">
    <location>
        <begin position="84"/>
        <end position="147"/>
    </location>
</feature>
<sequence>MKKVLSLVLVLTLVLGSFSFAFAAPSDVVGTDYEDAVERLSQLKVLTGYPDGTFKPNNTITRAEFAAAVVRVKGLESAALAAQGSTVFTDVPAGNWAAGYVNIASKLGIVKGMGDGTFAPNSPVTYEQAVTMVMRALGYETAAESRGGYPYGYLIVANENDLLDQVKGVQGLPAVRGLVAQLLDNALEIEMMVQVGTGITGQPVWVKSGTQGTTAVTLLDELGFKNVEGMVTIVNTTKSSIKVGDTTLTAPAGFDFNFYEGLTVKAWYASGKIVALSQQNEAKYDAVIYSSSDGKLKLVTENVKYDVATGANLKLNGTTEVKANFDDVDYAKIVLDEDGNIAWAKGYTFDGNIVVKDVKDDVVYSYNKDELDVNKYTLIRDGKTVKAEELDDMDILFYNASQKFAVVINIEESGEIERVYSDGFKFDGEVYDLSAKYLDGSKLAGLTATALDAMKKEGTVTVYFDYNGNPVLVVGDTGAVTTNSSYALLASPLARYEGRGSAVYYTFDVLNSEGKIVKYDLTKAFIEDSAKFVGFGTNDGSISNPTIGTKHDVVIVTLNANGAVTKVEKLRQTNISTAFKTTATYAEGLRLQSDATVFWTNNESAVADYTVMTWAKADAEFSQVQGGKLYEVDGRVVAMFIDATNADASDATVKGLITDVKNLRVGGKQEITMQINGKEEVYLTSLTFEKATVVGTVYDVKVGNKSGEIVAGTMATKVSGKIDTNGISLTDRTIKIGGVTYELVSDAVIYVGNPTDGYAKKALRDLSDKVGTEDTVTLYFDGTSGRFIKYVVK</sequence>
<dbReference type="InterPro" id="IPR001119">
    <property type="entry name" value="SLH_dom"/>
</dbReference>
<feature type="signal peptide" evidence="2">
    <location>
        <begin position="1"/>
        <end position="23"/>
    </location>
</feature>
<dbReference type="RefSeq" id="WP_176967846.1">
    <property type="nucleotide sequence ID" value="NZ_FNQE01000005.1"/>
</dbReference>